<reference evidence="1 2" key="1">
    <citation type="submission" date="2018-09" db="EMBL/GenBank/DDBJ databases">
        <title>Genomic investigation of the strawberry pathogen Phytophthora fragariae indicates pathogenicity is determined by transcriptional variation in three key races.</title>
        <authorList>
            <person name="Adams T.M."/>
            <person name="Armitage A.D."/>
            <person name="Sobczyk M.K."/>
            <person name="Bates H.J."/>
            <person name="Dunwell J.M."/>
            <person name="Nellist C.F."/>
            <person name="Harrison R.J."/>
        </authorList>
    </citation>
    <scope>NUCLEOTIDE SEQUENCE [LARGE SCALE GENOMIC DNA]</scope>
    <source>
        <strain evidence="1 2">ONT-3</strain>
    </source>
</reference>
<protein>
    <submittedName>
        <fullName evidence="1">Uncharacterized protein</fullName>
    </submittedName>
</protein>
<name>A0A6G0KPF5_9STRA</name>
<comment type="caution">
    <text evidence="1">The sequence shown here is derived from an EMBL/GenBank/DDBJ whole genome shotgun (WGS) entry which is preliminary data.</text>
</comment>
<dbReference type="AlphaFoldDB" id="A0A6G0KPF5"/>
<proteinExistence type="predicted"/>
<dbReference type="EMBL" id="QXFX01001241">
    <property type="protein sequence ID" value="KAE9093890.1"/>
    <property type="molecule type" value="Genomic_DNA"/>
</dbReference>
<gene>
    <name evidence="1" type="ORF">PF010_g17304</name>
</gene>
<organism evidence="1 2">
    <name type="scientific">Phytophthora fragariae</name>
    <dbReference type="NCBI Taxonomy" id="53985"/>
    <lineage>
        <taxon>Eukaryota</taxon>
        <taxon>Sar</taxon>
        <taxon>Stramenopiles</taxon>
        <taxon>Oomycota</taxon>
        <taxon>Peronosporomycetes</taxon>
        <taxon>Peronosporales</taxon>
        <taxon>Peronosporaceae</taxon>
        <taxon>Phytophthora</taxon>
    </lineage>
</organism>
<sequence>QADERDTHGSLQVAVQTSKKYLTCRKTRRAVETIY</sequence>
<accession>A0A6G0KPF5</accession>
<evidence type="ECO:0000313" key="2">
    <source>
        <dbReference type="Proteomes" id="UP000488956"/>
    </source>
</evidence>
<feature type="non-terminal residue" evidence="1">
    <location>
        <position position="1"/>
    </location>
</feature>
<dbReference type="Proteomes" id="UP000488956">
    <property type="component" value="Unassembled WGS sequence"/>
</dbReference>
<evidence type="ECO:0000313" key="1">
    <source>
        <dbReference type="EMBL" id="KAE9093890.1"/>
    </source>
</evidence>